<organism evidence="2 3">
    <name type="scientific">Mikania micrantha</name>
    <name type="common">bitter vine</name>
    <dbReference type="NCBI Taxonomy" id="192012"/>
    <lineage>
        <taxon>Eukaryota</taxon>
        <taxon>Viridiplantae</taxon>
        <taxon>Streptophyta</taxon>
        <taxon>Embryophyta</taxon>
        <taxon>Tracheophyta</taxon>
        <taxon>Spermatophyta</taxon>
        <taxon>Magnoliopsida</taxon>
        <taxon>eudicotyledons</taxon>
        <taxon>Gunneridae</taxon>
        <taxon>Pentapetalae</taxon>
        <taxon>asterids</taxon>
        <taxon>campanulids</taxon>
        <taxon>Asterales</taxon>
        <taxon>Asteraceae</taxon>
        <taxon>Asteroideae</taxon>
        <taxon>Heliantheae alliance</taxon>
        <taxon>Eupatorieae</taxon>
        <taxon>Mikania</taxon>
    </lineage>
</organism>
<feature type="transmembrane region" description="Helical" evidence="1">
    <location>
        <begin position="24"/>
        <end position="44"/>
    </location>
</feature>
<dbReference type="OrthoDB" id="1745958at2759"/>
<gene>
    <name evidence="2" type="ORF">E3N88_36845</name>
</gene>
<reference evidence="2 3" key="1">
    <citation type="submission" date="2019-05" db="EMBL/GenBank/DDBJ databases">
        <title>Mikania micrantha, genome provides insights into the molecular mechanism of rapid growth.</title>
        <authorList>
            <person name="Liu B."/>
        </authorList>
    </citation>
    <scope>NUCLEOTIDE SEQUENCE [LARGE SCALE GENOMIC DNA]</scope>
    <source>
        <strain evidence="2">NLD-2019</strain>
        <tissue evidence="2">Leaf</tissue>
    </source>
</reference>
<evidence type="ECO:0008006" key="4">
    <source>
        <dbReference type="Google" id="ProtNLM"/>
    </source>
</evidence>
<accession>A0A5N6M4Y4</accession>
<sequence length="109" mass="13062">MDYNVKLYLNVGAELEDTTMYRKIIGSLIYLMKTCLDLAFYVVVLSRFMQNPRRPHLHVVQRVLRYSRQQLAPDYSLLCRYRLPKLSKNLLQWLHKRSEANANRFEARV</sequence>
<protein>
    <recommendedName>
        <fullName evidence="4">Reverse transcriptase Ty1/copia-type domain-containing protein</fullName>
    </recommendedName>
</protein>
<keyword evidence="1" id="KW-0472">Membrane</keyword>
<keyword evidence="1" id="KW-0812">Transmembrane</keyword>
<dbReference type="EMBL" id="SZYD01000017">
    <property type="protein sequence ID" value="KAD3068965.1"/>
    <property type="molecule type" value="Genomic_DNA"/>
</dbReference>
<evidence type="ECO:0000256" key="1">
    <source>
        <dbReference type="SAM" id="Phobius"/>
    </source>
</evidence>
<keyword evidence="3" id="KW-1185">Reference proteome</keyword>
<dbReference type="Proteomes" id="UP000326396">
    <property type="component" value="Linkage Group LG7"/>
</dbReference>
<keyword evidence="1" id="KW-1133">Transmembrane helix</keyword>
<evidence type="ECO:0000313" key="3">
    <source>
        <dbReference type="Proteomes" id="UP000326396"/>
    </source>
</evidence>
<dbReference type="AlphaFoldDB" id="A0A5N6M4Y4"/>
<proteinExistence type="predicted"/>
<dbReference type="PANTHER" id="PTHR11439:SF483">
    <property type="entry name" value="PEPTIDE SYNTHASE GLIP-LIKE, PUTATIVE (AFU_ORTHOLOGUE AFUA_3G12920)-RELATED"/>
    <property type="match status" value="1"/>
</dbReference>
<comment type="caution">
    <text evidence="2">The sequence shown here is derived from an EMBL/GenBank/DDBJ whole genome shotgun (WGS) entry which is preliminary data.</text>
</comment>
<evidence type="ECO:0000313" key="2">
    <source>
        <dbReference type="EMBL" id="KAD3068965.1"/>
    </source>
</evidence>
<dbReference type="PANTHER" id="PTHR11439">
    <property type="entry name" value="GAG-POL-RELATED RETROTRANSPOSON"/>
    <property type="match status" value="1"/>
</dbReference>
<name>A0A5N6M4Y4_9ASTR</name>